<dbReference type="InterPro" id="IPR011990">
    <property type="entry name" value="TPR-like_helical_dom_sf"/>
</dbReference>
<sequence length="293" mass="31926">MAAVQRVRVATSAAHKFLSSSKLPDFARILPSDAAFTSAVNNGFIKCNKEETTAVLKAVWHTTHNIHHAGDKARVSALSDICKSHNFLPSNFTALATLLQQVPNTSTVRTDLLSIAESLNDPGAILKSASSILPVIRSTLVLEASHTWRKLAALAADHKVPEAYEQMAETCERLKNLTQAQHYWNKAAELDSGKACLMLGRYALKNGRVELAMEWFAKGADRDEAEAYYELGVLQMEQGKDKEDAEHNLLVAAASGVGPAAAKLEQLYKARNETAKGARWGELAGEMEKVSKN</sequence>
<reference evidence="2" key="2">
    <citation type="submission" date="2013-04" db="EMBL/GenBank/DDBJ databases">
        <title>Genomic mechanisms accounting for the adaptation to parasitism in nematode-trapping fungi.</title>
        <authorList>
            <person name="Ahren D.G."/>
        </authorList>
    </citation>
    <scope>NUCLEOTIDE SEQUENCE [LARGE SCALE GENOMIC DNA]</scope>
    <source>
        <strain evidence="2">CBS 200.50</strain>
    </source>
</reference>
<evidence type="ECO:0000313" key="2">
    <source>
        <dbReference type="Proteomes" id="UP000015100"/>
    </source>
</evidence>
<name>S8A555_DACHA</name>
<keyword evidence="2" id="KW-1185">Reference proteome</keyword>
<organism evidence="1 2">
    <name type="scientific">Dactylellina haptotyla (strain CBS 200.50)</name>
    <name type="common">Nematode-trapping fungus</name>
    <name type="synonym">Monacrosporium haptotylum</name>
    <dbReference type="NCBI Taxonomy" id="1284197"/>
    <lineage>
        <taxon>Eukaryota</taxon>
        <taxon>Fungi</taxon>
        <taxon>Dikarya</taxon>
        <taxon>Ascomycota</taxon>
        <taxon>Pezizomycotina</taxon>
        <taxon>Orbiliomycetes</taxon>
        <taxon>Orbiliales</taxon>
        <taxon>Orbiliaceae</taxon>
        <taxon>Dactylellina</taxon>
    </lineage>
</organism>
<dbReference type="InterPro" id="IPR006597">
    <property type="entry name" value="Sel1-like"/>
</dbReference>
<dbReference type="SUPFAM" id="SSF81901">
    <property type="entry name" value="HCP-like"/>
    <property type="match status" value="1"/>
</dbReference>
<evidence type="ECO:0000313" key="1">
    <source>
        <dbReference type="EMBL" id="EPS38170.1"/>
    </source>
</evidence>
<protein>
    <submittedName>
        <fullName evidence="1">Uncharacterized protein</fullName>
    </submittedName>
</protein>
<dbReference type="OrthoDB" id="5423426at2759"/>
<dbReference type="InterPro" id="IPR019734">
    <property type="entry name" value="TPR_rpt"/>
</dbReference>
<comment type="caution">
    <text evidence="1">The sequence shown here is derived from an EMBL/GenBank/DDBJ whole genome shotgun (WGS) entry which is preliminary data.</text>
</comment>
<reference evidence="1 2" key="1">
    <citation type="journal article" date="2013" name="PLoS Genet.">
        <title>Genomic mechanisms accounting for the adaptation to parasitism in nematode-trapping fungi.</title>
        <authorList>
            <person name="Meerupati T."/>
            <person name="Andersson K.M."/>
            <person name="Friman E."/>
            <person name="Kumar D."/>
            <person name="Tunlid A."/>
            <person name="Ahren D."/>
        </authorList>
    </citation>
    <scope>NUCLEOTIDE SEQUENCE [LARGE SCALE GENOMIC DNA]</scope>
    <source>
        <strain evidence="1 2">CBS 200.50</strain>
    </source>
</reference>
<dbReference type="HOGENOM" id="CLU_950016_0_0_1"/>
<dbReference type="Gene3D" id="1.25.40.10">
    <property type="entry name" value="Tetratricopeptide repeat domain"/>
    <property type="match status" value="1"/>
</dbReference>
<dbReference type="AlphaFoldDB" id="S8A555"/>
<dbReference type="STRING" id="1284197.S8A555"/>
<gene>
    <name evidence="1" type="ORF">H072_7933</name>
</gene>
<dbReference type="Proteomes" id="UP000015100">
    <property type="component" value="Unassembled WGS sequence"/>
</dbReference>
<accession>S8A555</accession>
<dbReference type="SMART" id="SM00671">
    <property type="entry name" value="SEL1"/>
    <property type="match status" value="3"/>
</dbReference>
<dbReference type="Pfam" id="PF13181">
    <property type="entry name" value="TPR_8"/>
    <property type="match status" value="2"/>
</dbReference>
<proteinExistence type="predicted"/>
<dbReference type="EMBL" id="AQGS01000575">
    <property type="protein sequence ID" value="EPS38170.1"/>
    <property type="molecule type" value="Genomic_DNA"/>
</dbReference>
<dbReference type="OMA" id="WHTTHNI"/>